<dbReference type="PANTHER" id="PTHR10578">
    <property type="entry name" value="S -2-HYDROXY-ACID OXIDASE-RELATED"/>
    <property type="match status" value="1"/>
</dbReference>
<dbReference type="PROSITE" id="PS51349">
    <property type="entry name" value="FMN_HYDROXY_ACID_DH_2"/>
    <property type="match status" value="1"/>
</dbReference>
<dbReference type="PROSITE" id="PS00557">
    <property type="entry name" value="FMN_HYDROXY_ACID_DH_1"/>
    <property type="match status" value="1"/>
</dbReference>
<dbReference type="CDD" id="cd02809">
    <property type="entry name" value="alpha_hydroxyacid_oxid_FMN"/>
    <property type="match status" value="1"/>
</dbReference>
<dbReference type="InterPro" id="IPR008259">
    <property type="entry name" value="FMN_hydac_DH_AS"/>
</dbReference>
<sequence length="349" mass="37324">MSPKPDSPNTSTTNDPLTLPEVEHAAKARLPSHIYEFYASGSDQQNALARNEKAFDRLFIRPRVLLDVSKIDTTTTILGHKTALPIGIAPSAMQRLAGGEGEMDIAAAAAKMKLNMTLSSQSTTSLEDVAATRKYMKPEAGGLAPPPFWMQIYLYEDVRKSVGLIRRAEAAGYQSLVLTVDTPVLGNRLAERRTAVVLPEGMSLPNLVDPSTATSAPKSRSQPSINRQLMNARTALEAEHLRLTAGNKMHSASLTWSTTIPFLRSVTKMKLILKGIMTPEDAKLAVQHGVDGIIVSNHGGRQLDATCSTIEALPEIVDAVGGAIPVILDGGVRSGADVFKALALGPILC</sequence>
<evidence type="ECO:0000256" key="5">
    <source>
        <dbReference type="PIRSR" id="PIRSR000138-2"/>
    </source>
</evidence>
<dbReference type="SUPFAM" id="SSF51395">
    <property type="entry name" value="FMN-linked oxidoreductases"/>
    <property type="match status" value="1"/>
</dbReference>
<feature type="region of interest" description="Disordered" evidence="6">
    <location>
        <begin position="207"/>
        <end position="226"/>
    </location>
</feature>
<dbReference type="InterPro" id="IPR000262">
    <property type="entry name" value="FMN-dep_DH"/>
</dbReference>
<feature type="compositionally biased region" description="Polar residues" evidence="6">
    <location>
        <begin position="209"/>
        <end position="226"/>
    </location>
</feature>
<evidence type="ECO:0000256" key="6">
    <source>
        <dbReference type="SAM" id="MobiDB-lite"/>
    </source>
</evidence>
<evidence type="ECO:0000256" key="1">
    <source>
        <dbReference type="ARBA" id="ARBA00001917"/>
    </source>
</evidence>
<feature type="binding site" evidence="5">
    <location>
        <position position="119"/>
    </location>
    <ligand>
        <name>FMN</name>
        <dbReference type="ChEBI" id="CHEBI:58210"/>
    </ligand>
</feature>
<feature type="binding site" evidence="5">
    <location>
        <position position="296"/>
    </location>
    <ligand>
        <name>FMN</name>
        <dbReference type="ChEBI" id="CHEBI:58210"/>
    </ligand>
</feature>
<dbReference type="Proteomes" id="UP000246702">
    <property type="component" value="Unassembled WGS sequence"/>
</dbReference>
<feature type="binding site" evidence="5">
    <location>
        <position position="153"/>
    </location>
    <ligand>
        <name>glyoxylate</name>
        <dbReference type="ChEBI" id="CHEBI:36655"/>
    </ligand>
</feature>
<comment type="cofactor">
    <cofactor evidence="1">
        <name>FMN</name>
        <dbReference type="ChEBI" id="CHEBI:58210"/>
    </cofactor>
</comment>
<dbReference type="AlphaFoldDB" id="A0A317W2R1"/>
<feature type="binding site" evidence="5">
    <location>
        <begin position="90"/>
        <end position="92"/>
    </location>
    <ligand>
        <name>FMN</name>
        <dbReference type="ChEBI" id="CHEBI:58210"/>
    </ligand>
</feature>
<feature type="binding site" evidence="5">
    <location>
        <position position="298"/>
    </location>
    <ligand>
        <name>glyoxylate</name>
        <dbReference type="ChEBI" id="CHEBI:36655"/>
    </ligand>
</feature>
<organism evidence="8 9">
    <name type="scientific">Aspergillus sclerotioniger CBS 115572</name>
    <dbReference type="NCBI Taxonomy" id="1450535"/>
    <lineage>
        <taxon>Eukaryota</taxon>
        <taxon>Fungi</taxon>
        <taxon>Dikarya</taxon>
        <taxon>Ascomycota</taxon>
        <taxon>Pezizomycotina</taxon>
        <taxon>Eurotiomycetes</taxon>
        <taxon>Eurotiomycetidae</taxon>
        <taxon>Eurotiales</taxon>
        <taxon>Aspergillaceae</taxon>
        <taxon>Aspergillus</taxon>
        <taxon>Aspergillus subgen. Circumdati</taxon>
    </lineage>
</organism>
<feature type="binding site" evidence="5">
    <location>
        <position position="188"/>
    </location>
    <ligand>
        <name>glyoxylate</name>
        <dbReference type="ChEBI" id="CHEBI:36655"/>
    </ligand>
</feature>
<feature type="binding site" evidence="5">
    <location>
        <position position="179"/>
    </location>
    <ligand>
        <name>FMN</name>
        <dbReference type="ChEBI" id="CHEBI:58210"/>
    </ligand>
</feature>
<dbReference type="GO" id="GO:0016491">
    <property type="term" value="F:oxidoreductase activity"/>
    <property type="evidence" value="ECO:0007669"/>
    <property type="project" value="UniProtKB-KW"/>
</dbReference>
<comment type="caution">
    <text evidence="8">The sequence shown here is derived from an EMBL/GenBank/DDBJ whole genome shotgun (WGS) entry which is preliminary data.</text>
</comment>
<reference evidence="8 9" key="1">
    <citation type="submission" date="2016-12" db="EMBL/GenBank/DDBJ databases">
        <title>The genomes of Aspergillus section Nigri reveals drivers in fungal speciation.</title>
        <authorList>
            <consortium name="DOE Joint Genome Institute"/>
            <person name="Vesth T.C."/>
            <person name="Nybo J."/>
            <person name="Theobald S."/>
            <person name="Brandl J."/>
            <person name="Frisvad J.C."/>
            <person name="Nielsen K.F."/>
            <person name="Lyhne E.K."/>
            <person name="Kogle M.E."/>
            <person name="Kuo A."/>
            <person name="Riley R."/>
            <person name="Clum A."/>
            <person name="Nolan M."/>
            <person name="Lipzen A."/>
            <person name="Salamov A."/>
            <person name="Henrissat B."/>
            <person name="Wiebenga A."/>
            <person name="De Vries R.P."/>
            <person name="Grigoriev I.V."/>
            <person name="Mortensen U.H."/>
            <person name="Andersen M.R."/>
            <person name="Baker S.E."/>
        </authorList>
    </citation>
    <scope>NUCLEOTIDE SEQUENCE [LARGE SCALE GENOMIC DNA]</scope>
    <source>
        <strain evidence="8 9">CBS 115572</strain>
    </source>
</reference>
<evidence type="ECO:0000256" key="3">
    <source>
        <dbReference type="ARBA" id="ARBA00024042"/>
    </source>
</evidence>
<dbReference type="Pfam" id="PF01070">
    <property type="entry name" value="FMN_dh"/>
    <property type="match status" value="1"/>
</dbReference>
<dbReference type="OrthoDB" id="1925334at2759"/>
<feature type="binding site" evidence="5">
    <location>
        <position position="301"/>
    </location>
    <ligand>
        <name>glyoxylate</name>
        <dbReference type="ChEBI" id="CHEBI:36655"/>
    </ligand>
</feature>
<keyword evidence="2" id="KW-0560">Oxidoreductase</keyword>
<evidence type="ECO:0000256" key="2">
    <source>
        <dbReference type="ARBA" id="ARBA00023002"/>
    </source>
</evidence>
<dbReference type="STRING" id="1450535.A0A317W2R1"/>
<evidence type="ECO:0000313" key="9">
    <source>
        <dbReference type="Proteomes" id="UP000246702"/>
    </source>
</evidence>
<dbReference type="GeneID" id="37119466"/>
<gene>
    <name evidence="8" type="ORF">BO94DRAFT_625972</name>
</gene>
<dbReference type="RefSeq" id="XP_025465468.1">
    <property type="nucleotide sequence ID" value="XM_025617323.1"/>
</dbReference>
<dbReference type="EMBL" id="MSFK01000021">
    <property type="protein sequence ID" value="PWY80866.1"/>
    <property type="molecule type" value="Genomic_DNA"/>
</dbReference>
<feature type="active site" description="Proton acceptor" evidence="4">
    <location>
        <position position="298"/>
    </location>
</feature>
<protein>
    <submittedName>
        <fullName evidence="8">FMN-dependent alpha-hydroxy acid dehydrogenase</fullName>
    </submittedName>
</protein>
<keyword evidence="5" id="KW-0285">Flavoprotein</keyword>
<dbReference type="PIRSF" id="PIRSF000138">
    <property type="entry name" value="Al-hdrx_acd_dh"/>
    <property type="match status" value="1"/>
</dbReference>
<feature type="domain" description="FMN hydroxy acid dehydrogenase" evidence="7">
    <location>
        <begin position="11"/>
        <end position="349"/>
    </location>
</feature>
<dbReference type="GO" id="GO:0010181">
    <property type="term" value="F:FMN binding"/>
    <property type="evidence" value="ECO:0007669"/>
    <property type="project" value="InterPro"/>
</dbReference>
<proteinExistence type="inferred from homology"/>
<name>A0A317W2R1_9EURO</name>
<feature type="binding site" evidence="5">
    <location>
        <position position="274"/>
    </location>
    <ligand>
        <name>FMN</name>
        <dbReference type="ChEBI" id="CHEBI:58210"/>
    </ligand>
</feature>
<dbReference type="PANTHER" id="PTHR10578:SF149">
    <property type="entry name" value="2-HYDROXYACID OXIDASE 2"/>
    <property type="match status" value="1"/>
</dbReference>
<evidence type="ECO:0000259" key="7">
    <source>
        <dbReference type="PROSITE" id="PS51349"/>
    </source>
</evidence>
<dbReference type="InterPro" id="IPR013785">
    <property type="entry name" value="Aldolase_TIM"/>
</dbReference>
<keyword evidence="9" id="KW-1185">Reference proteome</keyword>
<dbReference type="InterPro" id="IPR037396">
    <property type="entry name" value="FMN_HAD"/>
</dbReference>
<evidence type="ECO:0000313" key="8">
    <source>
        <dbReference type="EMBL" id="PWY80866.1"/>
    </source>
</evidence>
<dbReference type="Gene3D" id="3.20.20.70">
    <property type="entry name" value="Aldolase class I"/>
    <property type="match status" value="1"/>
</dbReference>
<feature type="binding site" evidence="5">
    <location>
        <position position="151"/>
    </location>
    <ligand>
        <name>FMN</name>
        <dbReference type="ChEBI" id="CHEBI:58210"/>
    </ligand>
</feature>
<dbReference type="InterPro" id="IPR012133">
    <property type="entry name" value="Alpha-hydoxy_acid_DH_FMN"/>
</dbReference>
<feature type="binding site" evidence="5">
    <location>
        <begin position="329"/>
        <end position="333"/>
    </location>
    <ligand>
        <name>FMN</name>
        <dbReference type="ChEBI" id="CHEBI:58210"/>
    </ligand>
</feature>
<evidence type="ECO:0000256" key="4">
    <source>
        <dbReference type="PIRSR" id="PIRSR000138-1"/>
    </source>
</evidence>
<keyword evidence="5" id="KW-0288">FMN</keyword>
<comment type="similarity">
    <text evidence="3">Belongs to the FMN-dependent alpha-hydroxy acid dehydrogenase family.</text>
</comment>
<accession>A0A317W2R1</accession>